<protein>
    <submittedName>
        <fullName evidence="1">Uncharacterized protein</fullName>
    </submittedName>
</protein>
<dbReference type="AlphaFoldDB" id="A0A368T4F0"/>
<gene>
    <name evidence="1" type="ORF">DEF24_14900</name>
</gene>
<sequence length="78" mass="8876">MLAVVVMRRDLDHLARGRVRTAATDRQATRARLDATDEENRRLRAALVLVQRDRDAALAELASLRELVDSLPREGWRA</sequence>
<accession>A0A368T4F0</accession>
<comment type="caution">
    <text evidence="1">The sequence shown here is derived from an EMBL/GenBank/DDBJ whole genome shotgun (WGS) entry which is preliminary data.</text>
</comment>
<dbReference type="EMBL" id="QEIN01000109">
    <property type="protein sequence ID" value="RCV57662.1"/>
    <property type="molecule type" value="Genomic_DNA"/>
</dbReference>
<name>A0A368T4F0_9ACTN</name>
<reference evidence="1 2" key="1">
    <citation type="submission" date="2018-04" db="EMBL/GenBank/DDBJ databases">
        <title>Novel actinobacteria from marine sediment.</title>
        <authorList>
            <person name="Ng Z.Y."/>
            <person name="Tan G.Y.A."/>
        </authorList>
    </citation>
    <scope>NUCLEOTIDE SEQUENCE [LARGE SCALE GENOMIC DNA]</scope>
    <source>
        <strain evidence="1 2">TPS81</strain>
    </source>
</reference>
<keyword evidence="2" id="KW-1185">Reference proteome</keyword>
<dbReference type="Proteomes" id="UP000253318">
    <property type="component" value="Unassembled WGS sequence"/>
</dbReference>
<evidence type="ECO:0000313" key="1">
    <source>
        <dbReference type="EMBL" id="RCV57662.1"/>
    </source>
</evidence>
<proteinExistence type="predicted"/>
<organism evidence="1 2">
    <name type="scientific">Marinitenerispora sediminis</name>
    <dbReference type="NCBI Taxonomy" id="1931232"/>
    <lineage>
        <taxon>Bacteria</taxon>
        <taxon>Bacillati</taxon>
        <taxon>Actinomycetota</taxon>
        <taxon>Actinomycetes</taxon>
        <taxon>Streptosporangiales</taxon>
        <taxon>Nocardiopsidaceae</taxon>
        <taxon>Marinitenerispora</taxon>
    </lineage>
</organism>
<evidence type="ECO:0000313" key="2">
    <source>
        <dbReference type="Proteomes" id="UP000253318"/>
    </source>
</evidence>